<feature type="transmembrane region" description="Helical" evidence="8">
    <location>
        <begin position="108"/>
        <end position="125"/>
    </location>
</feature>
<evidence type="ECO:0000256" key="5">
    <source>
        <dbReference type="ARBA" id="ARBA00022801"/>
    </source>
</evidence>
<feature type="transmembrane region" description="Helical" evidence="8">
    <location>
        <begin position="137"/>
        <end position="155"/>
    </location>
</feature>
<keyword evidence="5 10" id="KW-0378">Hydrolase</keyword>
<evidence type="ECO:0000256" key="3">
    <source>
        <dbReference type="ARBA" id="ARBA00022670"/>
    </source>
</evidence>
<feature type="transmembrane region" description="Helical" evidence="8">
    <location>
        <begin position="221"/>
        <end position="248"/>
    </location>
</feature>
<name>A0A7W2IK68_9BURK</name>
<dbReference type="InterPro" id="IPR013426">
    <property type="entry name" value="EpsH-like"/>
</dbReference>
<evidence type="ECO:0000256" key="6">
    <source>
        <dbReference type="ARBA" id="ARBA00022989"/>
    </source>
</evidence>
<feature type="transmembrane region" description="Helical" evidence="8">
    <location>
        <begin position="54"/>
        <end position="70"/>
    </location>
</feature>
<feature type="domain" description="Methanolan biosynthesis EpsI" evidence="9">
    <location>
        <begin position="315"/>
        <end position="512"/>
    </location>
</feature>
<dbReference type="EMBL" id="JACEZU010000004">
    <property type="protein sequence ID" value="MBA5687273.1"/>
    <property type="molecule type" value="Genomic_DNA"/>
</dbReference>
<dbReference type="InterPro" id="IPR017540">
    <property type="entry name" value="Exosortase-1"/>
</dbReference>
<keyword evidence="2" id="KW-1003">Cell membrane</keyword>
<evidence type="ECO:0000256" key="8">
    <source>
        <dbReference type="SAM" id="Phobius"/>
    </source>
</evidence>
<dbReference type="EC" id="3.4.22.-" evidence="10"/>
<evidence type="ECO:0000256" key="2">
    <source>
        <dbReference type="ARBA" id="ARBA00022475"/>
    </source>
</evidence>
<dbReference type="InterPro" id="IPR026392">
    <property type="entry name" value="Exo/Archaeosortase_dom"/>
</dbReference>
<comment type="subcellular location">
    <subcellularLocation>
        <location evidence="1">Cell membrane</location>
        <topology evidence="1">Multi-pass membrane protein</topology>
    </subcellularLocation>
</comment>
<keyword evidence="6 8" id="KW-1133">Transmembrane helix</keyword>
<evidence type="ECO:0000256" key="7">
    <source>
        <dbReference type="ARBA" id="ARBA00023136"/>
    </source>
</evidence>
<reference evidence="10 11" key="1">
    <citation type="submission" date="2020-07" db="EMBL/GenBank/DDBJ databases">
        <title>Novel species isolated from subtropical streams in China.</title>
        <authorList>
            <person name="Lu H."/>
        </authorList>
    </citation>
    <scope>NUCLEOTIDE SEQUENCE [LARGE SCALE GENOMIC DNA]</scope>
    <source>
        <strain evidence="10 11">LX47W</strain>
    </source>
</reference>
<dbReference type="Pfam" id="PF09721">
    <property type="entry name" value="Exosortase_EpsH"/>
    <property type="match status" value="1"/>
</dbReference>
<evidence type="ECO:0000259" key="9">
    <source>
        <dbReference type="Pfam" id="PF11984"/>
    </source>
</evidence>
<comment type="caution">
    <text evidence="10">The sequence shown here is derived from an EMBL/GenBank/DDBJ whole genome shotgun (WGS) entry which is preliminary data.</text>
</comment>
<keyword evidence="7 8" id="KW-0472">Membrane</keyword>
<keyword evidence="3" id="KW-0645">Protease</keyword>
<evidence type="ECO:0000256" key="1">
    <source>
        <dbReference type="ARBA" id="ARBA00004651"/>
    </source>
</evidence>
<protein>
    <submittedName>
        <fullName evidence="10">Exosortase A</fullName>
        <ecNumber evidence="10">3.4.22.-</ecNumber>
    </submittedName>
</protein>
<sequence>MNRSAMLKPMASDLRTPWPRAALASLLVALAAVMALHAATLAGMVGLWWRSQTYAHGFVVVPVSAWLIWRRRHVLADLAPKPSPPAMALLALLGGGWLLGALAEVPSLQQYMVVAMLGAATAAIAGGRCAREIAFPLAYLLLAVPFGEVLIPPLINFTARFTVTALQLSGVPVLRENNYLTLPNGNWSVVDACSGLRYVIASVALGALYAWLNYRQPVRRLLFVAVSMLLPVLANGVRAYLIVLLGYVSDMRLAVGIDHLIYGWLFFGIVCLLLFWCGRLWREATPAPVRPPPSLTPPAPVADVRQIWRAALYCVAITASWPLLATAMQATTAPPAGAPPRLDIGDPPPPWRHVPWQADDWRLPSAPPALSYAASFGDSIAQVTLQLAWYRQQRRGAELLTAFDPVPRAPGQAAWHESVTSSRNVTLGARRLAVQQLELRAGARRLLVWRWYRQGGTDTASPIIVKLALAKARLLRQPDSGAVIAIAAASDDTADAAAALERFLGAMLPAIELGLRHADQ</sequence>
<feature type="transmembrane region" description="Helical" evidence="8">
    <location>
        <begin position="260"/>
        <end position="281"/>
    </location>
</feature>
<evidence type="ECO:0000313" key="10">
    <source>
        <dbReference type="EMBL" id="MBA5687273.1"/>
    </source>
</evidence>
<feature type="transmembrane region" description="Helical" evidence="8">
    <location>
        <begin position="195"/>
        <end position="214"/>
    </location>
</feature>
<proteinExistence type="predicted"/>
<evidence type="ECO:0000256" key="4">
    <source>
        <dbReference type="ARBA" id="ARBA00022692"/>
    </source>
</evidence>
<dbReference type="GO" id="GO:0008233">
    <property type="term" value="F:peptidase activity"/>
    <property type="evidence" value="ECO:0007669"/>
    <property type="project" value="UniProtKB-KW"/>
</dbReference>
<dbReference type="AlphaFoldDB" id="A0A7W2IK68"/>
<organism evidence="10 11">
    <name type="scientific">Rugamonas apoptosis</name>
    <dbReference type="NCBI Taxonomy" id="2758570"/>
    <lineage>
        <taxon>Bacteria</taxon>
        <taxon>Pseudomonadati</taxon>
        <taxon>Pseudomonadota</taxon>
        <taxon>Betaproteobacteria</taxon>
        <taxon>Burkholderiales</taxon>
        <taxon>Oxalobacteraceae</taxon>
        <taxon>Telluria group</taxon>
        <taxon>Rugamonas</taxon>
    </lineage>
</organism>
<dbReference type="NCBIfam" id="TIGR04178">
    <property type="entry name" value="exo_archaeo"/>
    <property type="match status" value="1"/>
</dbReference>
<keyword evidence="4 8" id="KW-0812">Transmembrane</keyword>
<feature type="transmembrane region" description="Helical" evidence="8">
    <location>
        <begin position="82"/>
        <end position="102"/>
    </location>
</feature>
<dbReference type="NCBIfam" id="TIGR02914">
    <property type="entry name" value="EpsI_fam"/>
    <property type="match status" value="1"/>
</dbReference>
<dbReference type="RefSeq" id="WP_182153133.1">
    <property type="nucleotide sequence ID" value="NZ_JACEZU010000004.1"/>
</dbReference>
<dbReference type="InterPro" id="IPR014263">
    <property type="entry name" value="Methanolan_biosynth_EpsI"/>
</dbReference>
<dbReference type="InterPro" id="IPR019127">
    <property type="entry name" value="Exosortase"/>
</dbReference>
<dbReference type="Proteomes" id="UP000573499">
    <property type="component" value="Unassembled WGS sequence"/>
</dbReference>
<dbReference type="NCBIfam" id="TIGR03109">
    <property type="entry name" value="exosort_XrtA"/>
    <property type="match status" value="1"/>
</dbReference>
<dbReference type="GO" id="GO:0006508">
    <property type="term" value="P:proteolysis"/>
    <property type="evidence" value="ECO:0007669"/>
    <property type="project" value="UniProtKB-KW"/>
</dbReference>
<keyword evidence="11" id="KW-1185">Reference proteome</keyword>
<dbReference type="GO" id="GO:0005886">
    <property type="term" value="C:plasma membrane"/>
    <property type="evidence" value="ECO:0007669"/>
    <property type="project" value="UniProtKB-SubCell"/>
</dbReference>
<gene>
    <name evidence="10" type="primary">xrtA</name>
    <name evidence="10" type="ORF">H3H39_09480</name>
</gene>
<dbReference type="Pfam" id="PF11984">
    <property type="entry name" value="DUF3485"/>
    <property type="match status" value="1"/>
</dbReference>
<evidence type="ECO:0000313" key="11">
    <source>
        <dbReference type="Proteomes" id="UP000573499"/>
    </source>
</evidence>
<accession>A0A7W2IK68</accession>
<dbReference type="NCBIfam" id="TIGR02602">
    <property type="entry name" value="8TM_EpsH"/>
    <property type="match status" value="1"/>
</dbReference>